<name>A0AA38U028_9AGAR</name>
<gene>
    <name evidence="1" type="ORF">GGU10DRAFT_431016</name>
</gene>
<reference evidence="1" key="1">
    <citation type="submission" date="2022-08" db="EMBL/GenBank/DDBJ databases">
        <authorList>
            <consortium name="DOE Joint Genome Institute"/>
            <person name="Min B."/>
            <person name="Riley R."/>
            <person name="Sierra-Patev S."/>
            <person name="Naranjo-Ortiz M."/>
            <person name="Looney B."/>
            <person name="Konkel Z."/>
            <person name="Slot J.C."/>
            <person name="Sakamoto Y."/>
            <person name="Steenwyk J.L."/>
            <person name="Rokas A."/>
            <person name="Carro J."/>
            <person name="Camarero S."/>
            <person name="Ferreira P."/>
            <person name="Molpeceres G."/>
            <person name="Ruiz-Duenas F.J."/>
            <person name="Serrano A."/>
            <person name="Henrissat B."/>
            <person name="Drula E."/>
            <person name="Hughes K.W."/>
            <person name="Mata J.L."/>
            <person name="Ishikawa N.K."/>
            <person name="Vargas-Isla R."/>
            <person name="Ushijima S."/>
            <person name="Smith C.A."/>
            <person name="Ahrendt S."/>
            <person name="Andreopoulos W."/>
            <person name="He G."/>
            <person name="Labutti K."/>
            <person name="Lipzen A."/>
            <person name="Ng V."/>
            <person name="Sandor L."/>
            <person name="Barry K."/>
            <person name="Martinez A.T."/>
            <person name="Xiao Y."/>
            <person name="Gibbons J.G."/>
            <person name="Terashima K."/>
            <person name="Hibbett D.S."/>
            <person name="Grigoriev I.V."/>
        </authorList>
    </citation>
    <scope>NUCLEOTIDE SEQUENCE</scope>
    <source>
        <strain evidence="1">TFB10291</strain>
    </source>
</reference>
<proteinExistence type="predicted"/>
<evidence type="ECO:0000313" key="2">
    <source>
        <dbReference type="Proteomes" id="UP001163798"/>
    </source>
</evidence>
<dbReference type="EMBL" id="MU793250">
    <property type="protein sequence ID" value="KAJ3790420.1"/>
    <property type="molecule type" value="Genomic_DNA"/>
</dbReference>
<dbReference type="Proteomes" id="UP001163798">
    <property type="component" value="Unassembled WGS sequence"/>
</dbReference>
<evidence type="ECO:0000313" key="1">
    <source>
        <dbReference type="EMBL" id="KAJ3790420.1"/>
    </source>
</evidence>
<protein>
    <submittedName>
        <fullName evidence="1">Uncharacterized protein</fullName>
    </submittedName>
</protein>
<accession>A0AA38U028</accession>
<keyword evidence="2" id="KW-1185">Reference proteome</keyword>
<comment type="caution">
    <text evidence="1">The sequence shown here is derived from an EMBL/GenBank/DDBJ whole genome shotgun (WGS) entry which is preliminary data.</text>
</comment>
<organism evidence="1 2">
    <name type="scientific">Lentinula aff. detonsa</name>
    <dbReference type="NCBI Taxonomy" id="2804958"/>
    <lineage>
        <taxon>Eukaryota</taxon>
        <taxon>Fungi</taxon>
        <taxon>Dikarya</taxon>
        <taxon>Basidiomycota</taxon>
        <taxon>Agaricomycotina</taxon>
        <taxon>Agaricomycetes</taxon>
        <taxon>Agaricomycetidae</taxon>
        <taxon>Agaricales</taxon>
        <taxon>Marasmiineae</taxon>
        <taxon>Omphalotaceae</taxon>
        <taxon>Lentinula</taxon>
    </lineage>
</organism>
<sequence>MTAELMEDSNNHTYVLRVRVVKLLKFTCKATFQGESGKCPMRACTARTSDRGFASHLTYSRHGSPFFRHRPPNLTSGSLKKPAVMRMNILSTAVAESQTARVDQGRRDCPPARGKIVHRRSKTYYSITTFDRRFDWVASEEIDEQIACKPLIATHSSTREVSQIIRVDSEYRNVKKQRNQMYSLSYTTNVTAFALFDLVEYSS</sequence>
<dbReference type="AlphaFoldDB" id="A0AA38U028"/>